<dbReference type="PANTHER" id="PTHR43319:SF3">
    <property type="entry name" value="BETA-LACTAMASE-RELATED DOMAIN-CONTAINING PROTEIN"/>
    <property type="match status" value="1"/>
</dbReference>
<accession>A0A915Q236</accession>
<dbReference type="InterPro" id="IPR012338">
    <property type="entry name" value="Beta-lactam/transpept-like"/>
</dbReference>
<protein>
    <submittedName>
        <fullName evidence="3">Beta-lactamase-related domain-containing protein</fullName>
    </submittedName>
</protein>
<sequence length="374" mass="42976">MCTRRAAIAVIIGLIIGWIFKTPVNNSKSNGTVKKDFQSIRDMFDKILSREKEGLAFAVYKNNELIVDLWGGYAERAALREWDRDTMSLTFSTTKAIGALIIAILVSRGQLQYEDKVVKYWPEFGAHNKENTTVQWLVEHKAGLIVFDAELTIEQARDHRYISRIIEQTKPRWPTGTVVAYHALTYGWLLDQIVRRVDPLKRSVAQFFHEEIQKHMEDKDFYLGLPRNEHYRVARIVKANEEVPYNNPAVREIENVSVLGIGTARGLANVVSTIWRRNLISTEVWERISTPVEYTEDGISYFKAYRGYGFFYELHPVRPNAYVITHSGHGMQNLIIDPLNKIVAVMIRNGISWRYGALDESFALASDIIRATDH</sequence>
<dbReference type="InterPro" id="IPR001466">
    <property type="entry name" value="Beta-lactam-related"/>
</dbReference>
<dbReference type="WBParaSite" id="sdigi.contig477.g8561.t1">
    <property type="protein sequence ID" value="sdigi.contig477.g8561.t1"/>
    <property type="gene ID" value="sdigi.contig477.g8561"/>
</dbReference>
<evidence type="ECO:0000313" key="3">
    <source>
        <dbReference type="WBParaSite" id="sdigi.contig477.g8561.t1"/>
    </source>
</evidence>
<dbReference type="AlphaFoldDB" id="A0A915Q236"/>
<evidence type="ECO:0000259" key="1">
    <source>
        <dbReference type="Pfam" id="PF00144"/>
    </source>
</evidence>
<dbReference type="SUPFAM" id="SSF56601">
    <property type="entry name" value="beta-lactamase/transpeptidase-like"/>
    <property type="match status" value="1"/>
</dbReference>
<reference evidence="3" key="1">
    <citation type="submission" date="2022-11" db="UniProtKB">
        <authorList>
            <consortium name="WormBaseParasite"/>
        </authorList>
    </citation>
    <scope>IDENTIFICATION</scope>
</reference>
<dbReference type="Proteomes" id="UP000887581">
    <property type="component" value="Unplaced"/>
</dbReference>
<proteinExistence type="predicted"/>
<dbReference type="PANTHER" id="PTHR43319">
    <property type="entry name" value="BETA-LACTAMASE-RELATED"/>
    <property type="match status" value="1"/>
</dbReference>
<keyword evidence="2" id="KW-1185">Reference proteome</keyword>
<dbReference type="Gene3D" id="3.40.710.10">
    <property type="entry name" value="DD-peptidase/beta-lactamase superfamily"/>
    <property type="match status" value="1"/>
</dbReference>
<name>A0A915Q236_9BILA</name>
<dbReference type="InterPro" id="IPR052907">
    <property type="entry name" value="Beta-lactamase/esterase"/>
</dbReference>
<dbReference type="Pfam" id="PF00144">
    <property type="entry name" value="Beta-lactamase"/>
    <property type="match status" value="1"/>
</dbReference>
<feature type="domain" description="Beta-lactamase-related" evidence="1">
    <location>
        <begin position="50"/>
        <end position="350"/>
    </location>
</feature>
<organism evidence="2 3">
    <name type="scientific">Setaria digitata</name>
    <dbReference type="NCBI Taxonomy" id="48799"/>
    <lineage>
        <taxon>Eukaryota</taxon>
        <taxon>Metazoa</taxon>
        <taxon>Ecdysozoa</taxon>
        <taxon>Nematoda</taxon>
        <taxon>Chromadorea</taxon>
        <taxon>Rhabditida</taxon>
        <taxon>Spirurina</taxon>
        <taxon>Spiruromorpha</taxon>
        <taxon>Filarioidea</taxon>
        <taxon>Setariidae</taxon>
        <taxon>Setaria</taxon>
    </lineage>
</organism>
<evidence type="ECO:0000313" key="2">
    <source>
        <dbReference type="Proteomes" id="UP000887581"/>
    </source>
</evidence>